<sequence>MTAYPLHSASYFLGGAYDSKTNTCGPLHSISYFFGGAYDSKANTCGPFVRTVNLQKHISNLLLSHHISPRLFVLIASSGVESNTSRHVCQYTLASQSS</sequence>
<dbReference type="Proteomes" id="UP000235392">
    <property type="component" value="Unassembled WGS sequence"/>
</dbReference>
<comment type="caution">
    <text evidence="1">The sequence shown here is derived from an EMBL/GenBank/DDBJ whole genome shotgun (WGS) entry which is preliminary data.</text>
</comment>
<accession>A0A2N5TY82</accession>
<protein>
    <submittedName>
        <fullName evidence="1">Uncharacterized protein</fullName>
    </submittedName>
</protein>
<organism evidence="1 2">
    <name type="scientific">Puccinia coronata f. sp. avenae</name>
    <dbReference type="NCBI Taxonomy" id="200324"/>
    <lineage>
        <taxon>Eukaryota</taxon>
        <taxon>Fungi</taxon>
        <taxon>Dikarya</taxon>
        <taxon>Basidiomycota</taxon>
        <taxon>Pucciniomycotina</taxon>
        <taxon>Pucciniomycetes</taxon>
        <taxon>Pucciniales</taxon>
        <taxon>Pucciniaceae</taxon>
        <taxon>Puccinia</taxon>
    </lineage>
</organism>
<evidence type="ECO:0000313" key="1">
    <source>
        <dbReference type="EMBL" id="PLW30418.1"/>
    </source>
</evidence>
<dbReference type="EMBL" id="PGCI01000299">
    <property type="protein sequence ID" value="PLW30418.1"/>
    <property type="molecule type" value="Genomic_DNA"/>
</dbReference>
<gene>
    <name evidence="1" type="ORF">PCASD_15614</name>
</gene>
<reference evidence="1 2" key="1">
    <citation type="submission" date="2017-11" db="EMBL/GenBank/DDBJ databases">
        <title>De novo assembly and phasing of dikaryotic genomes from two isolates of Puccinia coronata f. sp. avenae, the causal agent of oat crown rust.</title>
        <authorList>
            <person name="Miller M.E."/>
            <person name="Zhang Y."/>
            <person name="Omidvar V."/>
            <person name="Sperschneider J."/>
            <person name="Schwessinger B."/>
            <person name="Raley C."/>
            <person name="Palmer J.M."/>
            <person name="Garnica D."/>
            <person name="Upadhyaya N."/>
            <person name="Rathjen J."/>
            <person name="Taylor J.M."/>
            <person name="Park R.F."/>
            <person name="Dodds P.N."/>
            <person name="Hirsch C.D."/>
            <person name="Kianian S.F."/>
            <person name="Figueroa M."/>
        </authorList>
    </citation>
    <scope>NUCLEOTIDE SEQUENCE [LARGE SCALE GENOMIC DNA]</scope>
    <source>
        <strain evidence="1">12SD80</strain>
    </source>
</reference>
<dbReference type="AlphaFoldDB" id="A0A2N5TY82"/>
<evidence type="ECO:0000313" key="2">
    <source>
        <dbReference type="Proteomes" id="UP000235392"/>
    </source>
</evidence>
<name>A0A2N5TY82_9BASI</name>
<proteinExistence type="predicted"/>